<dbReference type="EMBL" id="LKBA01000004">
    <property type="protein sequence ID" value="KPN64520.1"/>
    <property type="molecule type" value="Genomic_DNA"/>
</dbReference>
<dbReference type="STRING" id="154981.AKJ29_18125"/>
<evidence type="ECO:0000313" key="2">
    <source>
        <dbReference type="Proteomes" id="UP000050471"/>
    </source>
</evidence>
<name>A0A0P7KQ19_9RHOB</name>
<protein>
    <submittedName>
        <fullName evidence="1">Uncharacterized protein</fullName>
    </submittedName>
</protein>
<dbReference type="AlphaFoldDB" id="A0A0P7KQ19"/>
<dbReference type="RefSeq" id="WP_055188847.1">
    <property type="nucleotide sequence ID" value="NZ_FPBS01000001.1"/>
</dbReference>
<keyword evidence="2" id="KW-1185">Reference proteome</keyword>
<organism evidence="1 2">
    <name type="scientific">Aliiroseovarius crassostreae</name>
    <dbReference type="NCBI Taxonomy" id="154981"/>
    <lineage>
        <taxon>Bacteria</taxon>
        <taxon>Pseudomonadati</taxon>
        <taxon>Pseudomonadota</taxon>
        <taxon>Alphaproteobacteria</taxon>
        <taxon>Rhodobacterales</taxon>
        <taxon>Paracoccaceae</taxon>
        <taxon>Aliiroseovarius</taxon>
    </lineage>
</organism>
<proteinExistence type="predicted"/>
<accession>A0A0P7KQ19</accession>
<comment type="caution">
    <text evidence="1">The sequence shown here is derived from an EMBL/GenBank/DDBJ whole genome shotgun (WGS) entry which is preliminary data.</text>
</comment>
<reference evidence="1 2" key="1">
    <citation type="submission" date="2015-09" db="EMBL/GenBank/DDBJ databases">
        <title>Draft genome sequence of Aliiroseovarius crassostreae CV919-312TSm, the causative agent of Roseovarius Oyster Disease (formerly Juvenile Oyster Disease).</title>
        <authorList>
            <person name="Kessner L."/>
            <person name="Spinard E."/>
            <person name="Nelson D."/>
        </authorList>
    </citation>
    <scope>NUCLEOTIDE SEQUENCE [LARGE SCALE GENOMIC DNA]</scope>
    <source>
        <strain evidence="1 2">CV919-312</strain>
    </source>
</reference>
<gene>
    <name evidence="1" type="ORF">AKJ29_18125</name>
</gene>
<evidence type="ECO:0000313" key="1">
    <source>
        <dbReference type="EMBL" id="KPN64520.1"/>
    </source>
</evidence>
<sequence length="65" mass="6735">MSLNSWLLLDASGGSIWSKKKGRASHTDNGLAAPARSGVDGEAAFSLGGHRLSSLYRPPKLAVLG</sequence>
<dbReference type="Proteomes" id="UP000050471">
    <property type="component" value="Unassembled WGS sequence"/>
</dbReference>